<sequence>MSIGIRSISYYRDCSSKEMSDELEKYVFKGLDTCGGYCLHMKIGKFLKVVQSNVRDGKSLKGLFPKIVFVVPMQTNIMIDSNYSVDMINCFS</sequence>
<dbReference type="EMBL" id="GL732534">
    <property type="protein sequence ID" value="EFX84584.1"/>
    <property type="molecule type" value="Genomic_DNA"/>
</dbReference>
<gene>
    <name evidence="1" type="ORF">DAPPUDRAFT_314918</name>
</gene>
<dbReference type="Proteomes" id="UP000000305">
    <property type="component" value="Unassembled WGS sequence"/>
</dbReference>
<dbReference type="InParanoid" id="E9G7X8"/>
<dbReference type="OrthoDB" id="10398832at2759"/>
<name>E9G7X8_DAPPU</name>
<evidence type="ECO:0000313" key="2">
    <source>
        <dbReference type="Proteomes" id="UP000000305"/>
    </source>
</evidence>
<dbReference type="AlphaFoldDB" id="E9G7X8"/>
<keyword evidence="2" id="KW-1185">Reference proteome</keyword>
<organism evidence="1 2">
    <name type="scientific">Daphnia pulex</name>
    <name type="common">Water flea</name>
    <dbReference type="NCBI Taxonomy" id="6669"/>
    <lineage>
        <taxon>Eukaryota</taxon>
        <taxon>Metazoa</taxon>
        <taxon>Ecdysozoa</taxon>
        <taxon>Arthropoda</taxon>
        <taxon>Crustacea</taxon>
        <taxon>Branchiopoda</taxon>
        <taxon>Diplostraca</taxon>
        <taxon>Cladocera</taxon>
        <taxon>Anomopoda</taxon>
        <taxon>Daphniidae</taxon>
        <taxon>Daphnia</taxon>
    </lineage>
</organism>
<reference evidence="1 2" key="1">
    <citation type="journal article" date="2011" name="Science">
        <title>The ecoresponsive genome of Daphnia pulex.</title>
        <authorList>
            <person name="Colbourne J.K."/>
            <person name="Pfrender M.E."/>
            <person name="Gilbert D."/>
            <person name="Thomas W.K."/>
            <person name="Tucker A."/>
            <person name="Oakley T.H."/>
            <person name="Tokishita S."/>
            <person name="Aerts A."/>
            <person name="Arnold G.J."/>
            <person name="Basu M.K."/>
            <person name="Bauer D.J."/>
            <person name="Caceres C.E."/>
            <person name="Carmel L."/>
            <person name="Casola C."/>
            <person name="Choi J.H."/>
            <person name="Detter J.C."/>
            <person name="Dong Q."/>
            <person name="Dusheyko S."/>
            <person name="Eads B.D."/>
            <person name="Frohlich T."/>
            <person name="Geiler-Samerotte K.A."/>
            <person name="Gerlach D."/>
            <person name="Hatcher P."/>
            <person name="Jogdeo S."/>
            <person name="Krijgsveld J."/>
            <person name="Kriventseva E.V."/>
            <person name="Kultz D."/>
            <person name="Laforsch C."/>
            <person name="Lindquist E."/>
            <person name="Lopez J."/>
            <person name="Manak J.R."/>
            <person name="Muller J."/>
            <person name="Pangilinan J."/>
            <person name="Patwardhan R.P."/>
            <person name="Pitluck S."/>
            <person name="Pritham E.J."/>
            <person name="Rechtsteiner A."/>
            <person name="Rho M."/>
            <person name="Rogozin I.B."/>
            <person name="Sakarya O."/>
            <person name="Salamov A."/>
            <person name="Schaack S."/>
            <person name="Shapiro H."/>
            <person name="Shiga Y."/>
            <person name="Skalitzky C."/>
            <person name="Smith Z."/>
            <person name="Souvorov A."/>
            <person name="Sung W."/>
            <person name="Tang Z."/>
            <person name="Tsuchiya D."/>
            <person name="Tu H."/>
            <person name="Vos H."/>
            <person name="Wang M."/>
            <person name="Wolf Y.I."/>
            <person name="Yamagata H."/>
            <person name="Yamada T."/>
            <person name="Ye Y."/>
            <person name="Shaw J.R."/>
            <person name="Andrews J."/>
            <person name="Crease T.J."/>
            <person name="Tang H."/>
            <person name="Lucas S.M."/>
            <person name="Robertson H.M."/>
            <person name="Bork P."/>
            <person name="Koonin E.V."/>
            <person name="Zdobnov E.M."/>
            <person name="Grigoriev I.V."/>
            <person name="Lynch M."/>
            <person name="Boore J.L."/>
        </authorList>
    </citation>
    <scope>NUCLEOTIDE SEQUENCE [LARGE SCALE GENOMIC DNA]</scope>
</reference>
<dbReference type="KEGG" id="dpx:DAPPUDRAFT_314918"/>
<proteinExistence type="predicted"/>
<evidence type="ECO:0000313" key="1">
    <source>
        <dbReference type="EMBL" id="EFX84584.1"/>
    </source>
</evidence>
<protein>
    <submittedName>
        <fullName evidence="1">Uncharacterized protein</fullName>
    </submittedName>
</protein>
<dbReference type="HOGENOM" id="CLU_2415497_0_0_1"/>
<accession>E9G7X8</accession>